<reference evidence="1" key="1">
    <citation type="submission" date="2022-07" db="EMBL/GenBank/DDBJ databases">
        <authorList>
            <person name="Macas J."/>
            <person name="Novak P."/>
            <person name="Neumann P."/>
        </authorList>
    </citation>
    <scope>NUCLEOTIDE SEQUENCE</scope>
</reference>
<evidence type="ECO:0000313" key="2">
    <source>
        <dbReference type="Proteomes" id="UP001152523"/>
    </source>
</evidence>
<dbReference type="Proteomes" id="UP001152523">
    <property type="component" value="Unassembled WGS sequence"/>
</dbReference>
<comment type="caution">
    <text evidence="1">The sequence shown here is derived from an EMBL/GenBank/DDBJ whole genome shotgun (WGS) entry which is preliminary data.</text>
</comment>
<evidence type="ECO:0008006" key="3">
    <source>
        <dbReference type="Google" id="ProtNLM"/>
    </source>
</evidence>
<sequence>MDENSDLRPIFSVVLAGRPSHGRRLRFEVESSGSAFLNGRRLCFGPVGAGSAILKDDDSDLGPPPRAEVRLLYSVLPASSNEERKLESACFSSSVQACSLPPFQIYGDVPMLQRLGSGGALMVQGFG</sequence>
<protein>
    <recommendedName>
        <fullName evidence="3">FHA domain-containing protein</fullName>
    </recommendedName>
</protein>
<dbReference type="EMBL" id="CAMAPF010000954">
    <property type="protein sequence ID" value="CAH9129086.1"/>
    <property type="molecule type" value="Genomic_DNA"/>
</dbReference>
<name>A0AAV0F0N5_9ASTE</name>
<gene>
    <name evidence="1" type="ORF">CEPIT_LOCUS29574</name>
</gene>
<organism evidence="1 2">
    <name type="scientific">Cuscuta epithymum</name>
    <dbReference type="NCBI Taxonomy" id="186058"/>
    <lineage>
        <taxon>Eukaryota</taxon>
        <taxon>Viridiplantae</taxon>
        <taxon>Streptophyta</taxon>
        <taxon>Embryophyta</taxon>
        <taxon>Tracheophyta</taxon>
        <taxon>Spermatophyta</taxon>
        <taxon>Magnoliopsida</taxon>
        <taxon>eudicotyledons</taxon>
        <taxon>Gunneridae</taxon>
        <taxon>Pentapetalae</taxon>
        <taxon>asterids</taxon>
        <taxon>lamiids</taxon>
        <taxon>Solanales</taxon>
        <taxon>Convolvulaceae</taxon>
        <taxon>Cuscuteae</taxon>
        <taxon>Cuscuta</taxon>
        <taxon>Cuscuta subgen. Cuscuta</taxon>
    </lineage>
</organism>
<accession>A0AAV0F0N5</accession>
<dbReference type="AlphaFoldDB" id="A0AAV0F0N5"/>
<proteinExistence type="predicted"/>
<keyword evidence="2" id="KW-1185">Reference proteome</keyword>
<evidence type="ECO:0000313" key="1">
    <source>
        <dbReference type="EMBL" id="CAH9129086.1"/>
    </source>
</evidence>